<dbReference type="AlphaFoldDB" id="A0A318UZW1"/>
<protein>
    <submittedName>
        <fullName evidence="1">Excisionase family DNA binding protein</fullName>
    </submittedName>
</protein>
<dbReference type="Proteomes" id="UP000247551">
    <property type="component" value="Unassembled WGS sequence"/>
</dbReference>
<comment type="caution">
    <text evidence="1">The sequence shown here is derived from an EMBL/GenBank/DDBJ whole genome shotgun (WGS) entry which is preliminary data.</text>
</comment>
<name>A0A318UZW1_9GAMM</name>
<accession>A0A318UZW1</accession>
<proteinExistence type="predicted"/>
<dbReference type="EMBL" id="QKLW01000005">
    <property type="protein sequence ID" value="PYF81127.1"/>
    <property type="molecule type" value="Genomic_DNA"/>
</dbReference>
<evidence type="ECO:0000313" key="1">
    <source>
        <dbReference type="EMBL" id="PYF81127.1"/>
    </source>
</evidence>
<keyword evidence="2" id="KW-1185">Reference proteome</keyword>
<gene>
    <name evidence="1" type="ORF">DFP75_105218</name>
</gene>
<organism evidence="1 2">
    <name type="scientific">Marinomonas alcarazii</name>
    <dbReference type="NCBI Taxonomy" id="491949"/>
    <lineage>
        <taxon>Bacteria</taxon>
        <taxon>Pseudomonadati</taxon>
        <taxon>Pseudomonadota</taxon>
        <taxon>Gammaproteobacteria</taxon>
        <taxon>Oceanospirillales</taxon>
        <taxon>Oceanospirillaceae</taxon>
        <taxon>Marinomonas</taxon>
    </lineage>
</organism>
<evidence type="ECO:0000313" key="2">
    <source>
        <dbReference type="Proteomes" id="UP000247551"/>
    </source>
</evidence>
<sequence>MHDIKLPKFALNFLVEVLTRLGEGDIVQMTPMHAELIAQQAADILNMSRPTSIKLLDDGATPFNPIGNHRTVAYVDVMKYKETLLN</sequence>
<reference evidence="1 2" key="1">
    <citation type="submission" date="2018-06" db="EMBL/GenBank/DDBJ databases">
        <title>Genomic Encyclopedia of Type Strains, Phase III (KMG-III): the genomes of soil and plant-associated and newly described type strains.</title>
        <authorList>
            <person name="Whitman W."/>
        </authorList>
    </citation>
    <scope>NUCLEOTIDE SEQUENCE [LARGE SCALE GENOMIC DNA]</scope>
    <source>
        <strain evidence="1 2">CECT 7730</strain>
    </source>
</reference>